<feature type="domain" description="LysM" evidence="4">
    <location>
        <begin position="114"/>
        <end position="163"/>
    </location>
</feature>
<evidence type="ECO:0000259" key="4">
    <source>
        <dbReference type="PROSITE" id="PS51782"/>
    </source>
</evidence>
<organism evidence="5">
    <name type="scientific">hydrothermal vent metagenome</name>
    <dbReference type="NCBI Taxonomy" id="652676"/>
    <lineage>
        <taxon>unclassified sequences</taxon>
        <taxon>metagenomes</taxon>
        <taxon>ecological metagenomes</taxon>
    </lineage>
</organism>
<sequence>MGFFDFIADAGANLFKGDEPEPEITKPIAVHIKDAGVAVDNLKVNFSRGAVTLSGYVPNQDQQQKAVLVAGNIKGVQSVQDNIVLGDPPADAAEQAAEQVKAAEDASNTEPSFKTYTVKSGDTLGKISKEMYGKASLYNKIFEANTPMLKNANLIYPGQVLKIPE</sequence>
<accession>A0A3B0VAX6</accession>
<comment type="subcellular location">
    <subcellularLocation>
        <location evidence="1">Cytoplasm</location>
    </subcellularLocation>
</comment>
<gene>
    <name evidence="5" type="ORF">MNBD_GAMMA01-1013</name>
</gene>
<dbReference type="FunFam" id="3.10.350.10:FF:000001">
    <property type="entry name" value="Peptidoglycan-binding protein LysM"/>
    <property type="match status" value="1"/>
</dbReference>
<dbReference type="InterPro" id="IPR007055">
    <property type="entry name" value="BON_dom"/>
</dbReference>
<proteinExistence type="predicted"/>
<evidence type="ECO:0000256" key="2">
    <source>
        <dbReference type="ARBA" id="ARBA00022490"/>
    </source>
</evidence>
<dbReference type="NCBIfam" id="NF008399">
    <property type="entry name" value="PRK11198.1"/>
    <property type="match status" value="1"/>
</dbReference>
<dbReference type="Gene3D" id="3.30.1340.30">
    <property type="match status" value="1"/>
</dbReference>
<evidence type="ECO:0000313" key="5">
    <source>
        <dbReference type="EMBL" id="VAW37413.1"/>
    </source>
</evidence>
<dbReference type="PROSITE" id="PS50914">
    <property type="entry name" value="BON"/>
    <property type="match status" value="1"/>
</dbReference>
<dbReference type="InterPro" id="IPR052196">
    <property type="entry name" value="Bact_Kbp"/>
</dbReference>
<dbReference type="EMBL" id="UOEW01000166">
    <property type="protein sequence ID" value="VAW37413.1"/>
    <property type="molecule type" value="Genomic_DNA"/>
</dbReference>
<dbReference type="PROSITE" id="PS51782">
    <property type="entry name" value="LYSM"/>
    <property type="match status" value="1"/>
</dbReference>
<dbReference type="InterPro" id="IPR036779">
    <property type="entry name" value="LysM_dom_sf"/>
</dbReference>
<evidence type="ECO:0000259" key="3">
    <source>
        <dbReference type="PROSITE" id="PS50914"/>
    </source>
</evidence>
<dbReference type="GO" id="GO:0005737">
    <property type="term" value="C:cytoplasm"/>
    <property type="evidence" value="ECO:0007669"/>
    <property type="project" value="UniProtKB-SubCell"/>
</dbReference>
<dbReference type="PANTHER" id="PTHR34700">
    <property type="entry name" value="POTASSIUM BINDING PROTEIN KBP"/>
    <property type="match status" value="1"/>
</dbReference>
<protein>
    <recommendedName>
        <fullName evidence="6">LysM domain-containing protein</fullName>
    </recommendedName>
</protein>
<reference evidence="5" key="1">
    <citation type="submission" date="2018-06" db="EMBL/GenBank/DDBJ databases">
        <authorList>
            <person name="Zhirakovskaya E."/>
        </authorList>
    </citation>
    <scope>NUCLEOTIDE SEQUENCE</scope>
</reference>
<feature type="domain" description="BON" evidence="3">
    <location>
        <begin position="20"/>
        <end position="87"/>
    </location>
</feature>
<keyword evidence="2" id="KW-0963">Cytoplasm</keyword>
<dbReference type="Pfam" id="PF04972">
    <property type="entry name" value="BON"/>
    <property type="match status" value="1"/>
</dbReference>
<dbReference type="SMART" id="SM00257">
    <property type="entry name" value="LysM"/>
    <property type="match status" value="1"/>
</dbReference>
<dbReference type="AlphaFoldDB" id="A0A3B0VAX6"/>
<dbReference type="CDD" id="cd00118">
    <property type="entry name" value="LysM"/>
    <property type="match status" value="1"/>
</dbReference>
<dbReference type="PANTHER" id="PTHR34700:SF8">
    <property type="entry name" value="POTASSIUM BINDING PROTEIN KBP"/>
    <property type="match status" value="1"/>
</dbReference>
<evidence type="ECO:0000256" key="1">
    <source>
        <dbReference type="ARBA" id="ARBA00004496"/>
    </source>
</evidence>
<dbReference type="SUPFAM" id="SSF54106">
    <property type="entry name" value="LysM domain"/>
    <property type="match status" value="1"/>
</dbReference>
<dbReference type="Pfam" id="PF01476">
    <property type="entry name" value="LysM"/>
    <property type="match status" value="1"/>
</dbReference>
<name>A0A3B0VAX6_9ZZZZ</name>
<evidence type="ECO:0008006" key="6">
    <source>
        <dbReference type="Google" id="ProtNLM"/>
    </source>
</evidence>
<dbReference type="InterPro" id="IPR018392">
    <property type="entry name" value="LysM"/>
</dbReference>
<dbReference type="Gene3D" id="3.10.350.10">
    <property type="entry name" value="LysM domain"/>
    <property type="match status" value="1"/>
</dbReference>